<dbReference type="PROSITE" id="PS51384">
    <property type="entry name" value="FAD_FR"/>
    <property type="match status" value="1"/>
</dbReference>
<feature type="transmembrane region" description="Helical" evidence="7">
    <location>
        <begin position="132"/>
        <end position="150"/>
    </location>
</feature>
<feature type="transmembrane region" description="Helical" evidence="7">
    <location>
        <begin position="7"/>
        <end position="27"/>
    </location>
</feature>
<feature type="transmembrane region" description="Helical" evidence="7">
    <location>
        <begin position="162"/>
        <end position="178"/>
    </location>
</feature>
<feature type="domain" description="FAD-binding FR-type" evidence="8">
    <location>
        <begin position="239"/>
        <end position="349"/>
    </location>
</feature>
<dbReference type="AlphaFoldDB" id="A0A9P4IRM7"/>
<dbReference type="SUPFAM" id="SSF52343">
    <property type="entry name" value="Ferredoxin reductase-like, C-terminal NADP-linked domain"/>
    <property type="match status" value="1"/>
</dbReference>
<evidence type="ECO:0000256" key="7">
    <source>
        <dbReference type="SAM" id="Phobius"/>
    </source>
</evidence>
<keyword evidence="4 7" id="KW-1133">Transmembrane helix</keyword>
<protein>
    <recommendedName>
        <fullName evidence="8">FAD-binding FR-type domain-containing protein</fullName>
    </recommendedName>
</protein>
<evidence type="ECO:0000256" key="4">
    <source>
        <dbReference type="ARBA" id="ARBA00022989"/>
    </source>
</evidence>
<dbReference type="GO" id="GO:0006879">
    <property type="term" value="P:intracellular iron ion homeostasis"/>
    <property type="evidence" value="ECO:0007669"/>
    <property type="project" value="TreeGrafter"/>
</dbReference>
<name>A0A9P4IRM7_9PEZI</name>
<dbReference type="OrthoDB" id="4494341at2759"/>
<dbReference type="GO" id="GO:0006826">
    <property type="term" value="P:iron ion transport"/>
    <property type="evidence" value="ECO:0007669"/>
    <property type="project" value="TreeGrafter"/>
</dbReference>
<evidence type="ECO:0000313" key="9">
    <source>
        <dbReference type="EMBL" id="KAF2103247.1"/>
    </source>
</evidence>
<dbReference type="GO" id="GO:0000293">
    <property type="term" value="F:ferric-chelate reductase activity"/>
    <property type="evidence" value="ECO:0007669"/>
    <property type="project" value="TreeGrafter"/>
</dbReference>
<sequence>MANQLAIMIYIWCLSGTFASFIVWRIWLLFSDQARNWVLAAVRKRLVYSLVARRLKGSSSLSYAHLTFLLLYVAANLIALLIGLPSRKELSQRSASLFVINSIPLYLGGRTSIFVDRVLQIPLNTYYLAHRWLGRICASLAAIHVAVSLFRTNGKLDGIDSALISVLGSLALLSLLPVRRRLYEVFRVSHSWLAIALIGLIWVHIGIRQRLPAICLGIASGIWIFQQLFRIFSIAKRNRGLRAKNTTDVQYIEESSGLAQTMRLKINLRRPWKIQPGQYVYLTIPAVGRLGAGYLQAHPYFVAWATEGATNSITLLIESRRGFSRDLLLSRQTALSALIEGPYGTGLQLDEYDTVLLMANGIGICPLLLAAKCLVEAHLNKTARVRRLTLVWLLDSPGQEALAIDFLHQLLEQDAVRRILTVHLYVDNPAQGRPVAKGPIRLFRVNQTLDMSWMIETEWRAEAGNMAIAACGPPDFEYAIRQALRRTASDIRLVNLGFEPDAHRASAKLAERFVVRAAGAQPGRKSEKETEAVGRRNGEIEIIERRNERELVITNV</sequence>
<dbReference type="GO" id="GO:0005886">
    <property type="term" value="C:plasma membrane"/>
    <property type="evidence" value="ECO:0007669"/>
    <property type="project" value="TreeGrafter"/>
</dbReference>
<feature type="transmembrane region" description="Helical" evidence="7">
    <location>
        <begin position="63"/>
        <end position="84"/>
    </location>
</feature>
<keyword evidence="10" id="KW-1185">Reference proteome</keyword>
<comment type="caution">
    <text evidence="9">The sequence shown here is derived from an EMBL/GenBank/DDBJ whole genome shotgun (WGS) entry which is preliminary data.</text>
</comment>
<dbReference type="Pfam" id="PF01794">
    <property type="entry name" value="Ferric_reduct"/>
    <property type="match status" value="1"/>
</dbReference>
<feature type="transmembrane region" description="Helical" evidence="7">
    <location>
        <begin position="185"/>
        <end position="205"/>
    </location>
</feature>
<dbReference type="InterPro" id="IPR013130">
    <property type="entry name" value="Fe3_Rdtase_TM_dom"/>
</dbReference>
<accession>A0A9P4IRM7</accession>
<dbReference type="Proteomes" id="UP000799772">
    <property type="component" value="Unassembled WGS sequence"/>
</dbReference>
<keyword evidence="5" id="KW-0406">Ion transport</keyword>
<dbReference type="GO" id="GO:0015677">
    <property type="term" value="P:copper ion import"/>
    <property type="evidence" value="ECO:0007669"/>
    <property type="project" value="TreeGrafter"/>
</dbReference>
<dbReference type="InterPro" id="IPR017927">
    <property type="entry name" value="FAD-bd_FR_type"/>
</dbReference>
<evidence type="ECO:0000313" key="10">
    <source>
        <dbReference type="Proteomes" id="UP000799772"/>
    </source>
</evidence>
<keyword evidence="2" id="KW-0813">Transport</keyword>
<evidence type="ECO:0000259" key="8">
    <source>
        <dbReference type="PROSITE" id="PS51384"/>
    </source>
</evidence>
<dbReference type="CDD" id="cd06186">
    <property type="entry name" value="NOX_Duox_like_FAD_NADP"/>
    <property type="match status" value="1"/>
</dbReference>
<reference evidence="9" key="1">
    <citation type="journal article" date="2020" name="Stud. Mycol.">
        <title>101 Dothideomycetes genomes: a test case for predicting lifestyles and emergence of pathogens.</title>
        <authorList>
            <person name="Haridas S."/>
            <person name="Albert R."/>
            <person name="Binder M."/>
            <person name="Bloem J."/>
            <person name="Labutti K."/>
            <person name="Salamov A."/>
            <person name="Andreopoulos B."/>
            <person name="Baker S."/>
            <person name="Barry K."/>
            <person name="Bills G."/>
            <person name="Bluhm B."/>
            <person name="Cannon C."/>
            <person name="Castanera R."/>
            <person name="Culley D."/>
            <person name="Daum C."/>
            <person name="Ezra D."/>
            <person name="Gonzalez J."/>
            <person name="Henrissat B."/>
            <person name="Kuo A."/>
            <person name="Liang C."/>
            <person name="Lipzen A."/>
            <person name="Lutzoni F."/>
            <person name="Magnuson J."/>
            <person name="Mondo S."/>
            <person name="Nolan M."/>
            <person name="Ohm R."/>
            <person name="Pangilinan J."/>
            <person name="Park H.-J."/>
            <person name="Ramirez L."/>
            <person name="Alfaro M."/>
            <person name="Sun H."/>
            <person name="Tritt A."/>
            <person name="Yoshinaga Y."/>
            <person name="Zwiers L.-H."/>
            <person name="Turgeon B."/>
            <person name="Goodwin S."/>
            <person name="Spatafora J."/>
            <person name="Crous P."/>
            <person name="Grigoriev I."/>
        </authorList>
    </citation>
    <scope>NUCLEOTIDE SEQUENCE</scope>
    <source>
        <strain evidence="9">CBS 133067</strain>
    </source>
</reference>
<evidence type="ECO:0000256" key="1">
    <source>
        <dbReference type="ARBA" id="ARBA00004141"/>
    </source>
</evidence>
<gene>
    <name evidence="9" type="ORF">NA57DRAFT_72223</name>
</gene>
<evidence type="ECO:0000256" key="3">
    <source>
        <dbReference type="ARBA" id="ARBA00022692"/>
    </source>
</evidence>
<keyword evidence="6 7" id="KW-0472">Membrane</keyword>
<evidence type="ECO:0000256" key="2">
    <source>
        <dbReference type="ARBA" id="ARBA00022448"/>
    </source>
</evidence>
<evidence type="ECO:0000256" key="6">
    <source>
        <dbReference type="ARBA" id="ARBA00023136"/>
    </source>
</evidence>
<evidence type="ECO:0000256" key="5">
    <source>
        <dbReference type="ARBA" id="ARBA00023065"/>
    </source>
</evidence>
<proteinExistence type="predicted"/>
<dbReference type="InterPro" id="IPR039261">
    <property type="entry name" value="FNR_nucleotide-bd"/>
</dbReference>
<dbReference type="InterPro" id="IPR013112">
    <property type="entry name" value="FAD-bd_8"/>
</dbReference>
<dbReference type="InterPro" id="IPR051410">
    <property type="entry name" value="Ferric/Cupric_Reductase"/>
</dbReference>
<dbReference type="PANTHER" id="PTHR32361">
    <property type="entry name" value="FERRIC/CUPRIC REDUCTASE TRANSMEMBRANE COMPONENT"/>
    <property type="match status" value="1"/>
</dbReference>
<comment type="subcellular location">
    <subcellularLocation>
        <location evidence="1">Membrane</location>
        <topology evidence="1">Multi-pass membrane protein</topology>
    </subcellularLocation>
</comment>
<keyword evidence="3 7" id="KW-0812">Transmembrane</keyword>
<dbReference type="Gene3D" id="3.40.50.80">
    <property type="entry name" value="Nucleotide-binding domain of ferredoxin-NADP reductase (FNR) module"/>
    <property type="match status" value="1"/>
</dbReference>
<dbReference type="PANTHER" id="PTHR32361:SF26">
    <property type="entry name" value="FAD-BINDING 8 DOMAIN-CONTAINING PROTEIN-RELATED"/>
    <property type="match status" value="1"/>
</dbReference>
<feature type="transmembrane region" description="Helical" evidence="7">
    <location>
        <begin position="211"/>
        <end position="232"/>
    </location>
</feature>
<organism evidence="9 10">
    <name type="scientific">Rhizodiscina lignyota</name>
    <dbReference type="NCBI Taxonomy" id="1504668"/>
    <lineage>
        <taxon>Eukaryota</taxon>
        <taxon>Fungi</taxon>
        <taxon>Dikarya</taxon>
        <taxon>Ascomycota</taxon>
        <taxon>Pezizomycotina</taxon>
        <taxon>Dothideomycetes</taxon>
        <taxon>Pleosporomycetidae</taxon>
        <taxon>Aulographales</taxon>
        <taxon>Rhizodiscinaceae</taxon>
        <taxon>Rhizodiscina</taxon>
    </lineage>
</organism>
<dbReference type="Pfam" id="PF08022">
    <property type="entry name" value="FAD_binding_8"/>
    <property type="match status" value="1"/>
</dbReference>
<dbReference type="EMBL" id="ML978122">
    <property type="protein sequence ID" value="KAF2103247.1"/>
    <property type="molecule type" value="Genomic_DNA"/>
</dbReference>